<dbReference type="AlphaFoldDB" id="Q0W244"/>
<reference evidence="1 2" key="1">
    <citation type="journal article" date="2006" name="Science">
        <title>Genome of rice cluster I archaea -- the key methane producers in the rice rhizosphere.</title>
        <authorList>
            <person name="Erkel C."/>
            <person name="Kube M."/>
            <person name="Reinhardt R."/>
            <person name="Liesack W."/>
        </authorList>
    </citation>
    <scope>NUCLEOTIDE SEQUENCE [LARGE SCALE GENOMIC DNA]</scope>
    <source>
        <strain evidence="2">DSM 22066 / NBRC 105507 / MRE50</strain>
    </source>
</reference>
<evidence type="ECO:0000313" key="1">
    <source>
        <dbReference type="EMBL" id="CAJ37549.1"/>
    </source>
</evidence>
<dbReference type="KEGG" id="rci:RCIX2473"/>
<protein>
    <submittedName>
        <fullName evidence="1">Uncharacterized protein</fullName>
    </submittedName>
</protein>
<dbReference type="PATRIC" id="fig|351160.9.peg.736"/>
<dbReference type="eggNOG" id="arCOG12555">
    <property type="taxonomic scope" value="Archaea"/>
</dbReference>
<keyword evidence="2" id="KW-1185">Reference proteome</keyword>
<dbReference type="EMBL" id="AM114193">
    <property type="protein sequence ID" value="CAJ37549.1"/>
    <property type="molecule type" value="Genomic_DNA"/>
</dbReference>
<dbReference type="Proteomes" id="UP000000663">
    <property type="component" value="Chromosome"/>
</dbReference>
<gene>
    <name evidence="1" type="ORF">RCIX2473</name>
</gene>
<sequence length="174" mass="19335">MIPLHRLKAVNIDVAAEVGKIIESGGHDRGSGDDCGLSQVYKVYRNMKTLGFFRLVAEAYGNQECTGGFSQRVNDLFSAATVDGHIYFVTEITHEALEAFLDDGLVLYKIRPWLVECFRKAWTLQPGHDLTARWDALFEAYGSPLPKGVKVVPFYHKEMAPGCPGVILVLVYAK</sequence>
<name>Q0W244_METAR</name>
<dbReference type="OrthoDB" id="383252at2157"/>
<dbReference type="STRING" id="351160.RCIX2473"/>
<proteinExistence type="predicted"/>
<accession>Q0W244</accession>
<organism evidence="1 2">
    <name type="scientific">Methanocella arvoryzae (strain DSM 22066 / NBRC 105507 / MRE50)</name>
    <dbReference type="NCBI Taxonomy" id="351160"/>
    <lineage>
        <taxon>Archaea</taxon>
        <taxon>Methanobacteriati</taxon>
        <taxon>Methanobacteriota</taxon>
        <taxon>Stenosarchaea group</taxon>
        <taxon>Methanomicrobia</taxon>
        <taxon>Methanocellales</taxon>
        <taxon>Methanocellaceae</taxon>
        <taxon>Methanocella</taxon>
    </lineage>
</organism>
<evidence type="ECO:0000313" key="2">
    <source>
        <dbReference type="Proteomes" id="UP000000663"/>
    </source>
</evidence>
<dbReference type="GeneID" id="5144648"/>
<dbReference type="RefSeq" id="WP_012035033.1">
    <property type="nucleotide sequence ID" value="NC_009464.1"/>
</dbReference>